<name>A0A2H3B9T1_9AGAR</name>
<feature type="compositionally biased region" description="Low complexity" evidence="1">
    <location>
        <begin position="385"/>
        <end position="397"/>
    </location>
</feature>
<feature type="compositionally biased region" description="Acidic residues" evidence="1">
    <location>
        <begin position="56"/>
        <end position="70"/>
    </location>
</feature>
<feature type="domain" description="Fungal-type protein kinase" evidence="2">
    <location>
        <begin position="633"/>
        <end position="706"/>
    </location>
</feature>
<feature type="non-terminal residue" evidence="3">
    <location>
        <position position="794"/>
    </location>
</feature>
<dbReference type="SUPFAM" id="SSF56112">
    <property type="entry name" value="Protein kinase-like (PK-like)"/>
    <property type="match status" value="1"/>
</dbReference>
<dbReference type="AlphaFoldDB" id="A0A2H3B9T1"/>
<dbReference type="InterPro" id="IPR011009">
    <property type="entry name" value="Kinase-like_dom_sf"/>
</dbReference>
<proteinExistence type="predicted"/>
<evidence type="ECO:0000313" key="4">
    <source>
        <dbReference type="Proteomes" id="UP000218334"/>
    </source>
</evidence>
<dbReference type="PANTHER" id="PTHR38248">
    <property type="entry name" value="FUNK1 6"/>
    <property type="match status" value="1"/>
</dbReference>
<organism evidence="3 4">
    <name type="scientific">Armillaria solidipes</name>
    <dbReference type="NCBI Taxonomy" id="1076256"/>
    <lineage>
        <taxon>Eukaryota</taxon>
        <taxon>Fungi</taxon>
        <taxon>Dikarya</taxon>
        <taxon>Basidiomycota</taxon>
        <taxon>Agaricomycotina</taxon>
        <taxon>Agaricomycetes</taxon>
        <taxon>Agaricomycetidae</taxon>
        <taxon>Agaricales</taxon>
        <taxon>Marasmiineae</taxon>
        <taxon>Physalacriaceae</taxon>
        <taxon>Armillaria</taxon>
    </lineage>
</organism>
<sequence length="794" mass="89555">MVILIFIGAPPPSYARMQTRLSTSKRAEQTRQPRQDNGSSPLDPEPTTPSNHSVASDDDEQLSLSDDDNYKDDPRQAASKDKAKVKNTPCAHGSASHLAVELQTQDGQNHKFDEAHAYLKDDLRHRIFIEFETFLVNILHLPTNWRISLKSDIAAVQKDKDFRKLFGVYLRLCDVVGTGLEKERELYRPHADLCNHVIDVLQGRPTSMVPEGDLIRFDRIDPYVVRGSTEMVKPDIVGMLRMLFSTPGGIAAQEFINTIGDKSNTVVDEANAIGDKSKEPKSKRKHTNYIPGWPHVLEVKEMKGTDDTIDEGYDAIRLKTKDGKDPLTTRPQKNRTYLKDKANVVDLSCQKPAPEVETSQGGSRGRKRKAEPGNEESSSKMSRLSKTVSSKGKVVSGRQKVLDEEGFAPGTDRAEKARVQCARYALHILSNAGLRSHALVTLIDRDRIQLSYYDRSAIIVSQAIDLGNEDDEILFIAMLIGCHRLTLKQRGIYHDIIKDPYITDFNRFNKVSKDAKILFSGLQMTLQKDNKDITLILGTTVYHQRGLFGRDTCWKGNNLVVKISRPSTSRNKTFDFEADSAQKLITKMVHAGEYVERVLCITVLEELLPITSLRKDSDYAQVFVDILQCHNMANIMYRVDSAGNIFGVLNDFDLSSLIPIEEATSLRRTGTPPYMAFDLLKEEKDSGPHLYRHDLEALFYVMLMICCRHSIIKKPQPHGTSQLEEISANFSEHRFFFSNQPLPVSECFEAFRPCLNAIRRKFTQGLFARQDAKDEAEAASWKAPPLPADINVDR</sequence>
<dbReference type="Gene3D" id="1.10.510.10">
    <property type="entry name" value="Transferase(Phosphotransferase) domain 1"/>
    <property type="match status" value="1"/>
</dbReference>
<evidence type="ECO:0000256" key="1">
    <source>
        <dbReference type="SAM" id="MobiDB-lite"/>
    </source>
</evidence>
<evidence type="ECO:0000313" key="3">
    <source>
        <dbReference type="EMBL" id="PBK65634.1"/>
    </source>
</evidence>
<feature type="region of interest" description="Disordered" evidence="1">
    <location>
        <begin position="321"/>
        <end position="397"/>
    </location>
</feature>
<dbReference type="PANTHER" id="PTHR38248:SF2">
    <property type="entry name" value="FUNK1 11"/>
    <property type="match status" value="1"/>
</dbReference>
<feature type="region of interest" description="Disordered" evidence="1">
    <location>
        <begin position="13"/>
        <end position="90"/>
    </location>
</feature>
<protein>
    <recommendedName>
        <fullName evidence="2">Fungal-type protein kinase domain-containing protein</fullName>
    </recommendedName>
</protein>
<reference evidence="4" key="1">
    <citation type="journal article" date="2017" name="Nat. Ecol. Evol.">
        <title>Genome expansion and lineage-specific genetic innovations in the forest pathogenic fungi Armillaria.</title>
        <authorList>
            <person name="Sipos G."/>
            <person name="Prasanna A.N."/>
            <person name="Walter M.C."/>
            <person name="O'Connor E."/>
            <person name="Balint B."/>
            <person name="Krizsan K."/>
            <person name="Kiss B."/>
            <person name="Hess J."/>
            <person name="Varga T."/>
            <person name="Slot J."/>
            <person name="Riley R."/>
            <person name="Boka B."/>
            <person name="Rigling D."/>
            <person name="Barry K."/>
            <person name="Lee J."/>
            <person name="Mihaltcheva S."/>
            <person name="LaButti K."/>
            <person name="Lipzen A."/>
            <person name="Waldron R."/>
            <person name="Moloney N.M."/>
            <person name="Sperisen C."/>
            <person name="Kredics L."/>
            <person name="Vagvoelgyi C."/>
            <person name="Patrignani A."/>
            <person name="Fitzpatrick D."/>
            <person name="Nagy I."/>
            <person name="Doyle S."/>
            <person name="Anderson J.B."/>
            <person name="Grigoriev I.V."/>
            <person name="Gueldener U."/>
            <person name="Muensterkoetter M."/>
            <person name="Nagy L.G."/>
        </authorList>
    </citation>
    <scope>NUCLEOTIDE SEQUENCE [LARGE SCALE GENOMIC DNA]</scope>
    <source>
        <strain evidence="4">28-4</strain>
    </source>
</reference>
<feature type="domain" description="Fungal-type protein kinase" evidence="2">
    <location>
        <begin position="411"/>
        <end position="576"/>
    </location>
</feature>
<dbReference type="Pfam" id="PF17667">
    <property type="entry name" value="Pkinase_fungal"/>
    <property type="match status" value="2"/>
</dbReference>
<gene>
    <name evidence="3" type="ORF">ARMSODRAFT_961000</name>
</gene>
<dbReference type="EMBL" id="KZ293444">
    <property type="protein sequence ID" value="PBK65634.1"/>
    <property type="molecule type" value="Genomic_DNA"/>
</dbReference>
<accession>A0A2H3B9T1</accession>
<dbReference type="InterPro" id="IPR040976">
    <property type="entry name" value="Pkinase_fungal"/>
</dbReference>
<evidence type="ECO:0000259" key="2">
    <source>
        <dbReference type="Pfam" id="PF17667"/>
    </source>
</evidence>
<feature type="compositionally biased region" description="Polar residues" evidence="1">
    <location>
        <begin position="375"/>
        <end position="384"/>
    </location>
</feature>
<keyword evidence="4" id="KW-1185">Reference proteome</keyword>
<feature type="compositionally biased region" description="Basic and acidic residues" evidence="1">
    <location>
        <begin position="71"/>
        <end position="84"/>
    </location>
</feature>
<dbReference type="Proteomes" id="UP000218334">
    <property type="component" value="Unassembled WGS sequence"/>
</dbReference>
<feature type="compositionally biased region" description="Basic and acidic residues" evidence="1">
    <location>
        <begin position="25"/>
        <end position="34"/>
    </location>
</feature>